<feature type="transmembrane region" description="Helical" evidence="9">
    <location>
        <begin position="1289"/>
        <end position="1309"/>
    </location>
</feature>
<evidence type="ECO:0000256" key="8">
    <source>
        <dbReference type="SAM" id="MobiDB-lite"/>
    </source>
</evidence>
<comment type="subcellular location">
    <subcellularLocation>
        <location evidence="1">Membrane</location>
        <topology evidence="1">Multi-pass membrane protein</topology>
    </subcellularLocation>
</comment>
<protein>
    <submittedName>
        <fullName evidence="12">Uncharacterized protein</fullName>
    </submittedName>
</protein>
<evidence type="ECO:0000259" key="11">
    <source>
        <dbReference type="Pfam" id="PF25508"/>
    </source>
</evidence>
<dbReference type="SUPFAM" id="SSF102405">
    <property type="entry name" value="MCP/YpsA-like"/>
    <property type="match status" value="1"/>
</dbReference>
<keyword evidence="13" id="KW-1185">Reference proteome</keyword>
<comment type="caution">
    <text evidence="12">The sequence shown here is derived from an EMBL/GenBank/DDBJ whole genome shotgun (WGS) entry which is preliminary data.</text>
</comment>
<keyword evidence="7" id="KW-0407">Ion channel</keyword>
<feature type="transmembrane region" description="Helical" evidence="9">
    <location>
        <begin position="1146"/>
        <end position="1165"/>
    </location>
</feature>
<evidence type="ECO:0000313" key="13">
    <source>
        <dbReference type="Proteomes" id="UP001190700"/>
    </source>
</evidence>
<proteinExistence type="predicted"/>
<sequence>VGCKGCGAKARRGDGGYQELMVEFSDGQKQLEMLVACNMTSNLPKRQSQVKKETGQADVDGSHAPVRKGSMSGTDVKLQAKRWVTDLVVNGGWEVYRGYLDDELNTDNAWREARVVHMHCTTEQQQQLKTGPMNADGKSTGKIWTWNPICHAWTFSLQAGKLNLRSVLEEIQGRLEDIRLMQDCHDDEESYYVSLMTPRVFIQHAVLQLHHARQMLRRSLTRWWQFAKDEVNLPDVQRKASVEEQLAALVSPEDSQEKPAKPPVVGEVRFDMREKEVPWVRVPKDVGPHHLRKFLEHWQGVLGKAKVVLSVTGGAKDFQVSAELEAGIAQGLSRAARLARALIITGGLEAGVMRLVGQALVDDRAAEHLRHESFSSGIDKITPLGIASWGCVAAHQAMDAAACSNKTFDYPRNIQLRAQLERSIKKMFGIPVVCIAVEGGEGTLTTIMEALEGKIPVVVVNGSGRASNVVATTLEIMDHCREMGMETEDAHGGEHNSKNASCPVDGQAAEEGVRDRSNASKLTNDAYFMQECKKWVGQNPVEVLIEKLQSVYWQWKQDIPEVSERNIMQIQREVMAEFSTLVSQATDRCVVTGAGTAKCNGEYKFDHRSMDGTPIFVKKSPHRSVRTSGVTSLRDDTTDYQLYHRNGTWKLAELRDGRVLYQAAARDRQDEPMALVPHNTWTVAKMTTLRTLPKSPSLPSKSLTGLVGNQTSHRPGLVEQTRSMHHSEVDMDVAGQAVSPAPLVEHYRGLASALKLWDTLVKIAHPGRRPLLQVFCPTTEEPENSLDMSVLEVLQRVTEPRQRLKLAIEWNKPAEVRRILRRLPAPQMTGQRKWHTVAAVDPELIAEALEMDHGAALRELFEAQRNLKEQLAQVLALLQLDHRRHRKGRLSKVEIKLTRVKATPRRGFRALSPELLVFLWCVASGRCTAAWALWEHLPHALQGALLAAQLNRSEAERKGGAQSQTFRKSAEEYEKAALGMLDALMHPVDQSDVSQQQETLNVLKGFGLGAGNHVGQSDDLLELVLRGNALCKSHTKFIKRFVSHELSQMLLDAKWYGFEIYSPPTNILALMTISLFIGPWVLNLTMRKSANTARKNHDRWSNLFSAKSFDEPNFLTEEPDQPAPLGSSENRVIGWVTMHRSPWGKYIKYTIAQIVFLALATYVGVNHFAEFDGNSNSSSRSKAEITLVSWIAVSALEEVVIYIKQVPSRLTERLKAVAEAIRIARIGRLSTVPRRRRPAWHVGSQELLHKSRLLRFQLWRGMTDFLTTILALVTLALKMTTKSPQMAEWLRGAYACCIILFYIRFLRFLTAHHVIGPLLTSLITMIKDVVAWLIIALVTLPCSAFMVVMKQGAEGAAGPQHAGRYLVHRGLVLPLQRVRGPSHSVRPQPRVWSDPGLATCAPAAEADFRLNPTGWALFRLYTVFMSIMLLNLLIAMMASSYDAISSNVQNEFRFAFVKLLEEFEARYILPPPFSLLTMLWELFEVLWGMCFSPSSKARLWSEEMPPQEHESCALPAADFLRRRVQNAELKARSAYLQELKEEIARCSVHHKFRELGDEISKLQREVRNMKQSTLQQTLHVRSDIEQHLANSQYREENMYGMEDSQMHVGRKSEFMDIGSSARRRRQSLHF</sequence>
<gene>
    <name evidence="12" type="ORF">CYMTET_51697</name>
</gene>
<dbReference type="PANTHER" id="PTHR13800:SF12">
    <property type="entry name" value="TRANSIENT RECEPTOR POTENTIAL CATION CHANNEL SUBFAMILY M MEMBER-LIKE 2"/>
    <property type="match status" value="1"/>
</dbReference>
<feature type="compositionally biased region" description="Low complexity" evidence="8">
    <location>
        <begin position="692"/>
        <end position="704"/>
    </location>
</feature>
<evidence type="ECO:0000313" key="12">
    <source>
        <dbReference type="EMBL" id="KAK3238279.1"/>
    </source>
</evidence>
<evidence type="ECO:0000256" key="7">
    <source>
        <dbReference type="ARBA" id="ARBA00023303"/>
    </source>
</evidence>
<reference evidence="12 13" key="1">
    <citation type="journal article" date="2015" name="Genome Biol. Evol.">
        <title>Comparative Genomics of a Bacterivorous Green Alga Reveals Evolutionary Causalities and Consequences of Phago-Mixotrophic Mode of Nutrition.</title>
        <authorList>
            <person name="Burns J.A."/>
            <person name="Paasch A."/>
            <person name="Narechania A."/>
            <person name="Kim E."/>
        </authorList>
    </citation>
    <scope>NUCLEOTIDE SEQUENCE [LARGE SCALE GENOMIC DNA]</scope>
    <source>
        <strain evidence="12 13">PLY_AMNH</strain>
    </source>
</reference>
<feature type="non-terminal residue" evidence="12">
    <location>
        <position position="1"/>
    </location>
</feature>
<dbReference type="InterPro" id="IPR050927">
    <property type="entry name" value="TRPM"/>
</dbReference>
<feature type="domain" description="TRPM SLOG" evidence="10">
    <location>
        <begin position="409"/>
        <end position="484"/>
    </location>
</feature>
<dbReference type="Pfam" id="PF18139">
    <property type="entry name" value="LSDAT_euk"/>
    <property type="match status" value="2"/>
</dbReference>
<feature type="transmembrane region" description="Helical" evidence="9">
    <location>
        <begin position="1258"/>
        <end position="1277"/>
    </location>
</feature>
<keyword evidence="5" id="KW-0406">Ion transport</keyword>
<feature type="compositionally biased region" description="Basic and acidic residues" evidence="8">
    <location>
        <begin position="488"/>
        <end position="497"/>
    </location>
</feature>
<name>A0AAE0BM71_9CHLO</name>
<dbReference type="Gene3D" id="3.40.50.450">
    <property type="match status" value="1"/>
</dbReference>
<keyword evidence="6 9" id="KW-0472">Membrane</keyword>
<dbReference type="EMBL" id="LGRX02034271">
    <property type="protein sequence ID" value="KAK3238279.1"/>
    <property type="molecule type" value="Genomic_DNA"/>
</dbReference>
<dbReference type="Proteomes" id="UP001190700">
    <property type="component" value="Unassembled WGS sequence"/>
</dbReference>
<keyword evidence="2" id="KW-0813">Transport</keyword>
<evidence type="ECO:0000256" key="1">
    <source>
        <dbReference type="ARBA" id="ARBA00004141"/>
    </source>
</evidence>
<dbReference type="PANTHER" id="PTHR13800">
    <property type="entry name" value="TRANSIENT RECEPTOR POTENTIAL CATION CHANNEL, SUBFAMILY M, MEMBER 6"/>
    <property type="match status" value="1"/>
</dbReference>
<organism evidence="12 13">
    <name type="scientific">Cymbomonas tetramitiformis</name>
    <dbReference type="NCBI Taxonomy" id="36881"/>
    <lineage>
        <taxon>Eukaryota</taxon>
        <taxon>Viridiplantae</taxon>
        <taxon>Chlorophyta</taxon>
        <taxon>Pyramimonadophyceae</taxon>
        <taxon>Pyramimonadales</taxon>
        <taxon>Pyramimonadaceae</taxon>
        <taxon>Cymbomonas</taxon>
    </lineage>
</organism>
<dbReference type="Gene3D" id="3.90.79.10">
    <property type="entry name" value="Nucleoside Triphosphate Pyrophosphohydrolase"/>
    <property type="match status" value="1"/>
</dbReference>
<evidence type="ECO:0000256" key="2">
    <source>
        <dbReference type="ARBA" id="ARBA00022448"/>
    </source>
</evidence>
<feature type="region of interest" description="Disordered" evidence="8">
    <location>
        <begin position="692"/>
        <end position="713"/>
    </location>
</feature>
<evidence type="ECO:0000259" key="10">
    <source>
        <dbReference type="Pfam" id="PF18139"/>
    </source>
</evidence>
<dbReference type="GO" id="GO:0005261">
    <property type="term" value="F:monoatomic cation channel activity"/>
    <property type="evidence" value="ECO:0007669"/>
    <property type="project" value="TreeGrafter"/>
</dbReference>
<evidence type="ECO:0000256" key="4">
    <source>
        <dbReference type="ARBA" id="ARBA00022989"/>
    </source>
</evidence>
<dbReference type="InterPro" id="IPR041491">
    <property type="entry name" value="TRPM_SLOG"/>
</dbReference>
<evidence type="ECO:0000256" key="6">
    <source>
        <dbReference type="ARBA" id="ARBA00023136"/>
    </source>
</evidence>
<evidence type="ECO:0000256" key="9">
    <source>
        <dbReference type="SAM" id="Phobius"/>
    </source>
</evidence>
<dbReference type="GO" id="GO:0030001">
    <property type="term" value="P:metal ion transport"/>
    <property type="evidence" value="ECO:0007669"/>
    <property type="project" value="TreeGrafter"/>
</dbReference>
<evidence type="ECO:0000256" key="5">
    <source>
        <dbReference type="ARBA" id="ARBA00023065"/>
    </source>
</evidence>
<feature type="domain" description="TRPM-like" evidence="11">
    <location>
        <begin position="865"/>
        <end position="983"/>
    </location>
</feature>
<feature type="domain" description="TRPM SLOG" evidence="10">
    <location>
        <begin position="278"/>
        <end position="399"/>
    </location>
</feature>
<feature type="region of interest" description="Disordered" evidence="8">
    <location>
        <begin position="488"/>
        <end position="516"/>
    </location>
</feature>
<evidence type="ECO:0000256" key="3">
    <source>
        <dbReference type="ARBA" id="ARBA00022692"/>
    </source>
</evidence>
<keyword evidence="4 9" id="KW-1133">Transmembrane helix</keyword>
<feature type="transmembrane region" description="Helical" evidence="9">
    <location>
        <begin position="1329"/>
        <end position="1349"/>
    </location>
</feature>
<dbReference type="GO" id="GO:0005886">
    <property type="term" value="C:plasma membrane"/>
    <property type="evidence" value="ECO:0007669"/>
    <property type="project" value="TreeGrafter"/>
</dbReference>
<feature type="region of interest" description="Disordered" evidence="8">
    <location>
        <begin position="44"/>
        <end position="72"/>
    </location>
</feature>
<dbReference type="InterPro" id="IPR057366">
    <property type="entry name" value="TRPM-like"/>
</dbReference>
<feature type="transmembrane region" description="Helical" evidence="9">
    <location>
        <begin position="1418"/>
        <end position="1438"/>
    </location>
</feature>
<feature type="transmembrane region" description="Helical" evidence="9">
    <location>
        <begin position="1067"/>
        <end position="1086"/>
    </location>
</feature>
<dbReference type="Pfam" id="PF25508">
    <property type="entry name" value="TRPM2"/>
    <property type="match status" value="1"/>
</dbReference>
<keyword evidence="3 9" id="KW-0812">Transmembrane</keyword>
<accession>A0AAE0BM71</accession>